<dbReference type="RefSeq" id="XP_033401345.1">
    <property type="nucleotide sequence ID" value="XM_033544714.1"/>
</dbReference>
<dbReference type="InterPro" id="IPR000073">
    <property type="entry name" value="AB_hydrolase_1"/>
</dbReference>
<sequence>MAYPFEIKEHILPGQHIRRYPRATAQNQHDTLKVVYKQYRPFDNPTPSPGDITIIGAHANGFPKELYEPLWEEIYQLLKSKNKAIRGIWIADVAHQGQSGVLNEDKLGNDPSWFDHPLDLLHMVNVFRDEMIRPIVGIGHSLGGNNLVNLALLHPRLMESLILIDPVIQRAASVQGNYMPAMLSSRRREVWPSRREAAEAAKKSKFYQSWDLRVLERWLEHGLRDIPTALFPGTPSTTLNSEATTSTPVTLKTTKHQEVFTFLRPNFRTIGVEPDIKPELIVTTSHNRDPVGHADYDPTSGLANAPFYRAEPIITFNRLPHLLPSVLYIFGETSTLSRPELRSDKMAVTGVGVGGSGGAPADRVKEVVVKGVGHLIPMEAPKETAQHSTKWLEAEIRVWNEREARERKEWDSVPSSEKTKLSEAYMSMLHSDESLSSKGKKTKAKL</sequence>
<evidence type="ECO:0000313" key="2">
    <source>
        <dbReference type="EMBL" id="KAF2145633.1"/>
    </source>
</evidence>
<gene>
    <name evidence="2" type="ORF">K452DRAFT_324555</name>
</gene>
<dbReference type="Pfam" id="PF12697">
    <property type="entry name" value="Abhydrolase_6"/>
    <property type="match status" value="1"/>
</dbReference>
<keyword evidence="3" id="KW-1185">Reference proteome</keyword>
<protein>
    <recommendedName>
        <fullName evidence="1">AB hydrolase-1 domain-containing protein</fullName>
    </recommendedName>
</protein>
<dbReference type="EMBL" id="ML995477">
    <property type="protein sequence ID" value="KAF2145633.1"/>
    <property type="molecule type" value="Genomic_DNA"/>
</dbReference>
<name>A0A6A6BQD0_9PEZI</name>
<dbReference type="Proteomes" id="UP000799438">
    <property type="component" value="Unassembled WGS sequence"/>
</dbReference>
<dbReference type="OrthoDB" id="94039at2759"/>
<evidence type="ECO:0000259" key="1">
    <source>
        <dbReference type="Pfam" id="PF12697"/>
    </source>
</evidence>
<dbReference type="Gene3D" id="3.40.50.1820">
    <property type="entry name" value="alpha/beta hydrolase"/>
    <property type="match status" value="1"/>
</dbReference>
<organism evidence="2 3">
    <name type="scientific">Aplosporella prunicola CBS 121167</name>
    <dbReference type="NCBI Taxonomy" id="1176127"/>
    <lineage>
        <taxon>Eukaryota</taxon>
        <taxon>Fungi</taxon>
        <taxon>Dikarya</taxon>
        <taxon>Ascomycota</taxon>
        <taxon>Pezizomycotina</taxon>
        <taxon>Dothideomycetes</taxon>
        <taxon>Dothideomycetes incertae sedis</taxon>
        <taxon>Botryosphaeriales</taxon>
        <taxon>Aplosporellaceae</taxon>
        <taxon>Aplosporella</taxon>
    </lineage>
</organism>
<accession>A0A6A6BQD0</accession>
<feature type="domain" description="AB hydrolase-1" evidence="1">
    <location>
        <begin position="81"/>
        <end position="386"/>
    </location>
</feature>
<reference evidence="2" key="1">
    <citation type="journal article" date="2020" name="Stud. Mycol.">
        <title>101 Dothideomycetes genomes: a test case for predicting lifestyles and emergence of pathogens.</title>
        <authorList>
            <person name="Haridas S."/>
            <person name="Albert R."/>
            <person name="Binder M."/>
            <person name="Bloem J."/>
            <person name="Labutti K."/>
            <person name="Salamov A."/>
            <person name="Andreopoulos B."/>
            <person name="Baker S."/>
            <person name="Barry K."/>
            <person name="Bills G."/>
            <person name="Bluhm B."/>
            <person name="Cannon C."/>
            <person name="Castanera R."/>
            <person name="Culley D."/>
            <person name="Daum C."/>
            <person name="Ezra D."/>
            <person name="Gonzalez J."/>
            <person name="Henrissat B."/>
            <person name="Kuo A."/>
            <person name="Liang C."/>
            <person name="Lipzen A."/>
            <person name="Lutzoni F."/>
            <person name="Magnuson J."/>
            <person name="Mondo S."/>
            <person name="Nolan M."/>
            <person name="Ohm R."/>
            <person name="Pangilinan J."/>
            <person name="Park H.-J."/>
            <person name="Ramirez L."/>
            <person name="Alfaro M."/>
            <person name="Sun H."/>
            <person name="Tritt A."/>
            <person name="Yoshinaga Y."/>
            <person name="Zwiers L.-H."/>
            <person name="Turgeon B."/>
            <person name="Goodwin S."/>
            <person name="Spatafora J."/>
            <person name="Crous P."/>
            <person name="Grigoriev I."/>
        </authorList>
    </citation>
    <scope>NUCLEOTIDE SEQUENCE</scope>
    <source>
        <strain evidence="2">CBS 121167</strain>
    </source>
</reference>
<evidence type="ECO:0000313" key="3">
    <source>
        <dbReference type="Proteomes" id="UP000799438"/>
    </source>
</evidence>
<proteinExistence type="predicted"/>
<dbReference type="InterPro" id="IPR029058">
    <property type="entry name" value="AB_hydrolase_fold"/>
</dbReference>
<dbReference type="SUPFAM" id="SSF53474">
    <property type="entry name" value="alpha/beta-Hydrolases"/>
    <property type="match status" value="1"/>
</dbReference>
<dbReference type="GeneID" id="54302210"/>
<dbReference type="AlphaFoldDB" id="A0A6A6BQD0"/>